<feature type="compositionally biased region" description="Polar residues" evidence="1">
    <location>
        <begin position="24"/>
        <end position="40"/>
    </location>
</feature>
<name>X8IW38_9AGAM</name>
<dbReference type="EMBL" id="JATN01000322">
    <property type="protein sequence ID" value="EUC53965.1"/>
    <property type="molecule type" value="Genomic_DNA"/>
</dbReference>
<sequence>MAALSPSCVERFGQRHHGHGITNPLANSRPTTPDPVSSLSHHMHPVKDFENTSSFTSNNTTPSQKSILVHCLPKDQASHCLEKYQALAREGLHFNSTKEAVFWCSLAIGLGVVACSRIPPAQPIPFSGQCSEYILPLNALSDSGFAPSFDTGRRNRLLVDDPNVESTITNLVGGLAGVFASGLLDITSISHGLPLPEVGQGPALMLSHFGFDRDQGTSDVLSLVAEISAQLLLILQNNTGIAQPSFSVSYWALCLKFVVGTSSLLAAEVNASTSNNLRSQLMQCNPPHCLAEPARSYIFTTPFQGRTLEPIPVSNLDPLPELPHIATRFHHRTQSRAASLMSHTSLRSFSSIQFTGGLSAKSSTTTSLSHDIWAIGSVLGPPATALGALGLLAESLKVIPQEREHVSTENEHSIATPSSSFKKAHLCSMSDSLQKETGKGKAKAIQLPREGLRPGTANLRVRTGTRFVITSPPVPSGLRSSPYPLLKMDPLLAALEKNSKLESKSRCLNCGKRGENHPCCPKCGEGWCSRQCRVEANNVGKHICMKAALLV</sequence>
<reference evidence="3" key="1">
    <citation type="journal article" date="2014" name="Genome Announc.">
        <title>Draft genome sequence of the plant-pathogenic soil fungus Rhizoctonia solani anastomosis group 3 strain Rhs1AP.</title>
        <authorList>
            <person name="Cubeta M.A."/>
            <person name="Thomas E."/>
            <person name="Dean R.A."/>
            <person name="Jabaji S."/>
            <person name="Neate S.M."/>
            <person name="Tavantzis S."/>
            <person name="Toda T."/>
            <person name="Vilgalys R."/>
            <person name="Bharathan N."/>
            <person name="Fedorova-Abrams N."/>
            <person name="Pakala S.B."/>
            <person name="Pakala S.M."/>
            <person name="Zafar N."/>
            <person name="Joardar V."/>
            <person name="Losada L."/>
            <person name="Nierman W.C."/>
        </authorList>
    </citation>
    <scope>NUCLEOTIDE SEQUENCE [LARGE SCALE GENOMIC DNA]</scope>
    <source>
        <strain evidence="3">AG-3</strain>
    </source>
</reference>
<evidence type="ECO:0000313" key="2">
    <source>
        <dbReference type="EMBL" id="EUC53965.1"/>
    </source>
</evidence>
<protein>
    <submittedName>
        <fullName evidence="2">Uncharacterized protein</fullName>
    </submittedName>
</protein>
<comment type="caution">
    <text evidence="2">The sequence shown here is derived from an EMBL/GenBank/DDBJ whole genome shotgun (WGS) entry which is preliminary data.</text>
</comment>
<proteinExistence type="predicted"/>
<feature type="region of interest" description="Disordered" evidence="1">
    <location>
        <begin position="19"/>
        <end position="42"/>
    </location>
</feature>
<dbReference type="Proteomes" id="UP000030108">
    <property type="component" value="Unassembled WGS sequence"/>
</dbReference>
<evidence type="ECO:0000313" key="3">
    <source>
        <dbReference type="Proteomes" id="UP000030108"/>
    </source>
</evidence>
<dbReference type="AlphaFoldDB" id="X8IW38"/>
<gene>
    <name evidence="2" type="ORF">RSOL_022730</name>
</gene>
<accession>X8IW38</accession>
<organism evidence="2 3">
    <name type="scientific">Rhizoctonia solani AG-3 Rhs1AP</name>
    <dbReference type="NCBI Taxonomy" id="1086054"/>
    <lineage>
        <taxon>Eukaryota</taxon>
        <taxon>Fungi</taxon>
        <taxon>Dikarya</taxon>
        <taxon>Basidiomycota</taxon>
        <taxon>Agaricomycotina</taxon>
        <taxon>Agaricomycetes</taxon>
        <taxon>Cantharellales</taxon>
        <taxon>Ceratobasidiaceae</taxon>
        <taxon>Rhizoctonia</taxon>
    </lineage>
</organism>
<evidence type="ECO:0000256" key="1">
    <source>
        <dbReference type="SAM" id="MobiDB-lite"/>
    </source>
</evidence>
<dbReference type="OrthoDB" id="2526979at2759"/>